<dbReference type="RefSeq" id="WP_166316714.1">
    <property type="nucleotide sequence ID" value="NZ_CP049866.1"/>
</dbReference>
<accession>A0A6G7YEL3</accession>
<keyword evidence="2 5" id="KW-0812">Transmembrane</keyword>
<comment type="subcellular location">
    <subcellularLocation>
        <location evidence="1">Membrane</location>
        <topology evidence="1">Multi-pass membrane protein</topology>
    </subcellularLocation>
</comment>
<evidence type="ECO:0000256" key="5">
    <source>
        <dbReference type="SAM" id="Phobius"/>
    </source>
</evidence>
<organism evidence="7 8">
    <name type="scientific">Nocardioides piscis</name>
    <dbReference type="NCBI Taxonomy" id="2714938"/>
    <lineage>
        <taxon>Bacteria</taxon>
        <taxon>Bacillati</taxon>
        <taxon>Actinomycetota</taxon>
        <taxon>Actinomycetes</taxon>
        <taxon>Propionibacteriales</taxon>
        <taxon>Nocardioidaceae</taxon>
        <taxon>Nocardioides</taxon>
    </lineage>
</organism>
<dbReference type="PANTHER" id="PTHR37422">
    <property type="entry name" value="TEICHURONIC ACID BIOSYNTHESIS PROTEIN TUAE"/>
    <property type="match status" value="1"/>
</dbReference>
<feature type="transmembrane region" description="Helical" evidence="5">
    <location>
        <begin position="236"/>
        <end position="255"/>
    </location>
</feature>
<feature type="transmembrane region" description="Helical" evidence="5">
    <location>
        <begin position="98"/>
        <end position="119"/>
    </location>
</feature>
<evidence type="ECO:0000313" key="8">
    <source>
        <dbReference type="Proteomes" id="UP000502035"/>
    </source>
</evidence>
<evidence type="ECO:0000256" key="1">
    <source>
        <dbReference type="ARBA" id="ARBA00004141"/>
    </source>
</evidence>
<reference evidence="7 8" key="1">
    <citation type="submission" date="2020-03" db="EMBL/GenBank/DDBJ databases">
        <title>Nocardioides sp. nov., isolated from fish.</title>
        <authorList>
            <person name="Hyun D.-W."/>
            <person name="Bae J.-W."/>
        </authorList>
    </citation>
    <scope>NUCLEOTIDE SEQUENCE [LARGE SCALE GENOMIC DNA]</scope>
    <source>
        <strain evidence="7 8">HDW12A</strain>
    </source>
</reference>
<evidence type="ECO:0000313" key="7">
    <source>
        <dbReference type="EMBL" id="QIK75245.1"/>
    </source>
</evidence>
<evidence type="ECO:0000256" key="2">
    <source>
        <dbReference type="ARBA" id="ARBA00022692"/>
    </source>
</evidence>
<sequence>MARAPGKTHRIRRRLLSITILLLLTASFTEQVVPSNAALTLLRFACPVGLVLVTWALPQHRRLIEAPPAARRLVASAYGLTLLALASTSWSVAPLDTITNAAAFGTLTLLLHLSICRAWRVPKDIADDVTAIAWVLGVTAVLGLIAPTFGVTNLSPYHGRYVGLFANPNALGANSALTVLLAFGSAASQPVRWKSATMLALAAVSAYSLLLSASRTAVVACLLAIIFVMVRRGAGVVVSTSLFLVPFAVVFASAYQPSTTGLLEPLFARFSDGASFDSFGNRTSTWQLTIDLWQLRPLEGYGFRSGEAVFRDSAGTNALSFEVAHSSYLQLLLELGVLGMAVAAALFFAAARGALVAPRTGVGAWLGGAVLLGLATGLTESVLFGTGQVVSWLFWICCAAACTSPIEDNPDFTSLATPSRVAG</sequence>
<proteinExistence type="predicted"/>
<evidence type="ECO:0000256" key="3">
    <source>
        <dbReference type="ARBA" id="ARBA00022989"/>
    </source>
</evidence>
<name>A0A6G7YEL3_9ACTN</name>
<dbReference type="KEGG" id="npi:G7071_07190"/>
<keyword evidence="7" id="KW-0436">Ligase</keyword>
<feature type="transmembrane region" description="Helical" evidence="5">
    <location>
        <begin position="131"/>
        <end position="150"/>
    </location>
</feature>
<evidence type="ECO:0000256" key="4">
    <source>
        <dbReference type="ARBA" id="ARBA00023136"/>
    </source>
</evidence>
<protein>
    <submittedName>
        <fullName evidence="7">O-antigen ligase family protein</fullName>
    </submittedName>
</protein>
<keyword evidence="4 5" id="KW-0472">Membrane</keyword>
<evidence type="ECO:0000259" key="6">
    <source>
        <dbReference type="Pfam" id="PF04932"/>
    </source>
</evidence>
<dbReference type="InterPro" id="IPR007016">
    <property type="entry name" value="O-antigen_ligase-rel_domated"/>
</dbReference>
<dbReference type="EMBL" id="CP049866">
    <property type="protein sequence ID" value="QIK75245.1"/>
    <property type="molecule type" value="Genomic_DNA"/>
</dbReference>
<dbReference type="InterPro" id="IPR051533">
    <property type="entry name" value="WaaL-like"/>
</dbReference>
<feature type="transmembrane region" description="Helical" evidence="5">
    <location>
        <begin position="331"/>
        <end position="350"/>
    </location>
</feature>
<gene>
    <name evidence="7" type="ORF">G7071_07190</name>
</gene>
<dbReference type="Proteomes" id="UP000502035">
    <property type="component" value="Chromosome"/>
</dbReference>
<feature type="transmembrane region" description="Helical" evidence="5">
    <location>
        <begin position="39"/>
        <end position="57"/>
    </location>
</feature>
<dbReference type="GO" id="GO:0016874">
    <property type="term" value="F:ligase activity"/>
    <property type="evidence" value="ECO:0007669"/>
    <property type="project" value="UniProtKB-KW"/>
</dbReference>
<dbReference type="AlphaFoldDB" id="A0A6G7YEL3"/>
<dbReference type="GO" id="GO:0016020">
    <property type="term" value="C:membrane"/>
    <property type="evidence" value="ECO:0007669"/>
    <property type="project" value="UniProtKB-SubCell"/>
</dbReference>
<feature type="domain" description="O-antigen ligase-related" evidence="6">
    <location>
        <begin position="201"/>
        <end position="342"/>
    </location>
</feature>
<feature type="transmembrane region" description="Helical" evidence="5">
    <location>
        <begin position="199"/>
        <end position="230"/>
    </location>
</feature>
<keyword evidence="3 5" id="KW-1133">Transmembrane helix</keyword>
<feature type="transmembrane region" description="Helical" evidence="5">
    <location>
        <begin position="362"/>
        <end position="384"/>
    </location>
</feature>
<dbReference type="Pfam" id="PF04932">
    <property type="entry name" value="Wzy_C"/>
    <property type="match status" value="1"/>
</dbReference>
<feature type="transmembrane region" description="Helical" evidence="5">
    <location>
        <begin position="69"/>
        <end position="92"/>
    </location>
</feature>
<dbReference type="PANTHER" id="PTHR37422:SF13">
    <property type="entry name" value="LIPOPOLYSACCHARIDE BIOSYNTHESIS PROTEIN PA4999-RELATED"/>
    <property type="match status" value="1"/>
</dbReference>
<keyword evidence="8" id="KW-1185">Reference proteome</keyword>